<keyword evidence="2" id="KW-0808">Transferase</keyword>
<dbReference type="AlphaFoldDB" id="A0A679ILF7"/>
<dbReference type="PANTHER" id="PTHR21248:SF22">
    <property type="entry name" value="PHOSPHOLIPASE D"/>
    <property type="match status" value="1"/>
</dbReference>
<dbReference type="Gene3D" id="3.30.870.10">
    <property type="entry name" value="Endonuclease Chain A"/>
    <property type="match status" value="2"/>
</dbReference>
<dbReference type="GO" id="GO:0032049">
    <property type="term" value="P:cardiolipin biosynthetic process"/>
    <property type="evidence" value="ECO:0007669"/>
    <property type="project" value="UniProtKB-ARBA"/>
</dbReference>
<feature type="domain" description="PLD phosphodiesterase" evidence="1">
    <location>
        <begin position="162"/>
        <end position="189"/>
    </location>
</feature>
<dbReference type="PROSITE" id="PS50035">
    <property type="entry name" value="PLD"/>
    <property type="match status" value="2"/>
</dbReference>
<sequence length="426" mass="47447">MRRRGTLKAVVWTFVLTLAATLLVLNFTSGEKKLDEQVKREYALHDPQYQRALGVMLGPPITGGNRFEAFQNGDRIFPPMLAAIRGAKQSITFETYIYWSGDIGRTFADALSERARAGVKVHVLLDWVGSAKVDADFIREMESAGVEIRKFHKPSWYDIARMNNRTHRKLLVVDGRTGFTGGVGIAPEWTGHAQDPDHWRDSHYRVEGPVVAQMQAVFMDNWVKVSGDVLHGERYFPPIAPAGEGRAQVFSSSPSGGSESMHLMYLLSIAAATKTIDLSSAYFVPDDLTVGALVAAMKRGVRLRIITPGPIIDSQTVRRASRAAWGPLLEAGAEISEYQPTMFHCKVFTVDGLLVSVGSTNFDNRSFRLNDEANLNIYDEAFAAEQTAQFEADLRQSKRLTFAQWKDRPLHEKAMEHLSSLLSSQL</sequence>
<proteinExistence type="predicted"/>
<dbReference type="EMBL" id="LR743507">
    <property type="protein sequence ID" value="CAA2099329.1"/>
    <property type="molecule type" value="Genomic_DNA"/>
</dbReference>
<dbReference type="RefSeq" id="WP_339092775.1">
    <property type="nucleotide sequence ID" value="NZ_LR743507.1"/>
</dbReference>
<evidence type="ECO:0000313" key="2">
    <source>
        <dbReference type="EMBL" id="CAA2099329.1"/>
    </source>
</evidence>
<dbReference type="GO" id="GO:0008808">
    <property type="term" value="F:cardiolipin synthase activity"/>
    <property type="evidence" value="ECO:0007669"/>
    <property type="project" value="TreeGrafter"/>
</dbReference>
<dbReference type="SUPFAM" id="SSF56024">
    <property type="entry name" value="Phospholipase D/nuclease"/>
    <property type="match status" value="2"/>
</dbReference>
<organism evidence="2">
    <name type="scientific">Variovorax paradoxus</name>
    <dbReference type="NCBI Taxonomy" id="34073"/>
    <lineage>
        <taxon>Bacteria</taxon>
        <taxon>Pseudomonadati</taxon>
        <taxon>Pseudomonadota</taxon>
        <taxon>Betaproteobacteria</taxon>
        <taxon>Burkholderiales</taxon>
        <taxon>Comamonadaceae</taxon>
        <taxon>Variovorax</taxon>
    </lineage>
</organism>
<dbReference type="Pfam" id="PF13091">
    <property type="entry name" value="PLDc_2"/>
    <property type="match status" value="2"/>
</dbReference>
<dbReference type="CDD" id="cd09110">
    <property type="entry name" value="PLDc_CLS_1"/>
    <property type="match status" value="1"/>
</dbReference>
<feature type="domain" description="PLD phosphodiesterase" evidence="1">
    <location>
        <begin position="339"/>
        <end position="366"/>
    </location>
</feature>
<evidence type="ECO:0000259" key="1">
    <source>
        <dbReference type="PROSITE" id="PS50035"/>
    </source>
</evidence>
<dbReference type="GO" id="GO:0016020">
    <property type="term" value="C:membrane"/>
    <property type="evidence" value="ECO:0007669"/>
    <property type="project" value="TreeGrafter"/>
</dbReference>
<gene>
    <name evidence="2" type="primary">ywiE_1</name>
    <name evidence="2" type="ORF">VVAX_00182</name>
</gene>
<dbReference type="EC" id="2.7.8.-" evidence="2"/>
<dbReference type="InterPro" id="IPR025202">
    <property type="entry name" value="PLD-like_dom"/>
</dbReference>
<protein>
    <submittedName>
        <fullName evidence="2">Putative cardiolipin synthase YwiE</fullName>
        <ecNumber evidence="2">2.7.8.-</ecNumber>
    </submittedName>
</protein>
<dbReference type="CDD" id="cd09159">
    <property type="entry name" value="PLDc_ybhO_like_2"/>
    <property type="match status" value="1"/>
</dbReference>
<dbReference type="InterPro" id="IPR001736">
    <property type="entry name" value="PLipase_D/transphosphatidylase"/>
</dbReference>
<name>A0A679ILF7_VARPD</name>
<dbReference type="SMART" id="SM00155">
    <property type="entry name" value="PLDc"/>
    <property type="match status" value="2"/>
</dbReference>
<dbReference type="PANTHER" id="PTHR21248">
    <property type="entry name" value="CARDIOLIPIN SYNTHASE"/>
    <property type="match status" value="1"/>
</dbReference>
<reference evidence="2" key="1">
    <citation type="submission" date="2019-12" db="EMBL/GenBank/DDBJ databases">
        <authorList>
            <person name="Cremers G."/>
        </authorList>
    </citation>
    <scope>NUCLEOTIDE SEQUENCE</scope>
    <source>
        <strain evidence="2">Vvax</strain>
    </source>
</reference>
<accession>A0A679ILF7</accession>